<evidence type="ECO:0000313" key="2">
    <source>
        <dbReference type="EMBL" id="PCF94654.1"/>
    </source>
</evidence>
<comment type="caution">
    <text evidence="2">The sequence shown here is derived from an EMBL/GenBank/DDBJ whole genome shotgun (WGS) entry which is preliminary data.</text>
</comment>
<dbReference type="RefSeq" id="WP_096653079.1">
    <property type="nucleotide sequence ID" value="NZ_NWUX01000016.1"/>
</dbReference>
<organism evidence="2 3">
    <name type="scientific">Vreelandella nigrificans</name>
    <dbReference type="NCBI Taxonomy" id="2042704"/>
    <lineage>
        <taxon>Bacteria</taxon>
        <taxon>Pseudomonadati</taxon>
        <taxon>Pseudomonadota</taxon>
        <taxon>Gammaproteobacteria</taxon>
        <taxon>Oceanospirillales</taxon>
        <taxon>Halomonadaceae</taxon>
        <taxon>Vreelandella</taxon>
    </lineage>
</organism>
<evidence type="ECO:0000259" key="1">
    <source>
        <dbReference type="Pfam" id="PF18863"/>
    </source>
</evidence>
<gene>
    <name evidence="2" type="ORF">CPA45_15665</name>
</gene>
<name>A0A2A4HKT8_9GAMM</name>
<accession>A0A2A4HKT8</accession>
<reference evidence="3" key="1">
    <citation type="submission" date="2017-09" db="EMBL/GenBank/DDBJ databases">
        <authorList>
            <person name="Cho G.-S."/>
            <person name="Oguntoyinbo F.A."/>
            <person name="Cnockaert M."/>
            <person name="Kabisch J."/>
            <person name="Neve H."/>
            <person name="Bockelmann W."/>
            <person name="Wenning M."/>
            <person name="Franz C.M."/>
            <person name="Vandamme P."/>
        </authorList>
    </citation>
    <scope>NUCLEOTIDE SEQUENCE [LARGE SCALE GENOMIC DNA]</scope>
    <source>
        <strain evidence="3">MBT G8648</strain>
    </source>
</reference>
<proteinExistence type="predicted"/>
<dbReference type="OrthoDB" id="9786278at2"/>
<dbReference type="EMBL" id="NWUX01000016">
    <property type="protein sequence ID" value="PCF94654.1"/>
    <property type="molecule type" value="Genomic_DNA"/>
</dbReference>
<dbReference type="Pfam" id="PF18863">
    <property type="entry name" value="AbiJ_NTD4"/>
    <property type="match status" value="1"/>
</dbReference>
<sequence>MLFSKRKGLSIVRDSVQKDGMDDALRHGLWNALHICIWEQIEYNHYSQTFKSSNVYGLFQHYWHNLFKRPLDNLPSYLDDAHRRVREYFFKCEWYEVYDFIEFTAQNCPESLAKKFTDFCNHILEKELSAYRFVGIQLTDITSAEELESIESAIDATTKHSGARKHLQTALALLSDRKSPDYRNSIKESISAIESICVAVSGNSKATLGNALNTIETKHKLHPAFKKALSSLYGYTSDSDGIRHALLEESTISYSDAKFMLVACSAFVNYVLGKQSEKS</sequence>
<feature type="domain" description="HEPN AbiJ-N-terminal" evidence="1">
    <location>
        <begin position="1"/>
        <end position="155"/>
    </location>
</feature>
<dbReference type="Proteomes" id="UP000218677">
    <property type="component" value="Unassembled WGS sequence"/>
</dbReference>
<keyword evidence="3" id="KW-1185">Reference proteome</keyword>
<protein>
    <recommendedName>
        <fullName evidence="1">HEPN AbiJ-N-terminal domain-containing protein</fullName>
    </recommendedName>
</protein>
<evidence type="ECO:0000313" key="3">
    <source>
        <dbReference type="Proteomes" id="UP000218677"/>
    </source>
</evidence>
<dbReference type="InterPro" id="IPR049503">
    <property type="entry name" value="AbiJ_NTD4"/>
</dbReference>
<dbReference type="AlphaFoldDB" id="A0A2A4HKT8"/>